<dbReference type="SMART" id="SM00478">
    <property type="entry name" value="ENDO3c"/>
    <property type="match status" value="1"/>
</dbReference>
<evidence type="ECO:0000256" key="13">
    <source>
        <dbReference type="ARBA" id="ARBA00023295"/>
    </source>
</evidence>
<dbReference type="RefSeq" id="WP_263052008.1">
    <property type="nucleotide sequence ID" value="NZ_CP106735.1"/>
</dbReference>
<dbReference type="InterPro" id="IPR015797">
    <property type="entry name" value="NUDIX_hydrolase-like_dom_sf"/>
</dbReference>
<dbReference type="Proteomes" id="UP001062165">
    <property type="component" value="Chromosome"/>
</dbReference>
<dbReference type="Gene3D" id="3.90.79.10">
    <property type="entry name" value="Nucleoside Triphosphate Pyrophosphohydrolase"/>
    <property type="match status" value="1"/>
</dbReference>
<dbReference type="InterPro" id="IPR011257">
    <property type="entry name" value="DNA_glycosylase"/>
</dbReference>
<dbReference type="SUPFAM" id="SSF55811">
    <property type="entry name" value="Nudix"/>
    <property type="match status" value="1"/>
</dbReference>
<dbReference type="InterPro" id="IPR029119">
    <property type="entry name" value="MutY_C"/>
</dbReference>
<dbReference type="CDD" id="cd03431">
    <property type="entry name" value="NUDIX_DNA_Glycosylase_C-MutY"/>
    <property type="match status" value="1"/>
</dbReference>
<keyword evidence="9" id="KW-0378">Hydrolase</keyword>
<keyword evidence="8 14" id="KW-0227">DNA damage</keyword>
<evidence type="ECO:0000256" key="2">
    <source>
        <dbReference type="ARBA" id="ARBA00002933"/>
    </source>
</evidence>
<keyword evidence="13 14" id="KW-0326">Glycosidase</keyword>
<keyword evidence="17" id="KW-1185">Reference proteome</keyword>
<comment type="cofactor">
    <cofactor evidence="14">
        <name>[4Fe-4S] cluster</name>
        <dbReference type="ChEBI" id="CHEBI:49883"/>
    </cofactor>
    <text evidence="14">Binds 1 [4Fe-4S] cluster.</text>
</comment>
<evidence type="ECO:0000256" key="5">
    <source>
        <dbReference type="ARBA" id="ARBA00022023"/>
    </source>
</evidence>
<accession>A0ABY6D5F0</accession>
<evidence type="ECO:0000256" key="7">
    <source>
        <dbReference type="ARBA" id="ARBA00022723"/>
    </source>
</evidence>
<organism evidence="16 17">
    <name type="scientific">Reichenbachiella carrageenanivorans</name>
    <dbReference type="NCBI Taxonomy" id="2979869"/>
    <lineage>
        <taxon>Bacteria</taxon>
        <taxon>Pseudomonadati</taxon>
        <taxon>Bacteroidota</taxon>
        <taxon>Cytophagia</taxon>
        <taxon>Cytophagales</taxon>
        <taxon>Reichenbachiellaceae</taxon>
        <taxon>Reichenbachiella</taxon>
    </lineage>
</organism>
<evidence type="ECO:0000259" key="15">
    <source>
        <dbReference type="SMART" id="SM00478"/>
    </source>
</evidence>
<gene>
    <name evidence="16" type="primary">mutY</name>
    <name evidence="16" type="ORF">N7E81_04085</name>
</gene>
<dbReference type="Pfam" id="PF14815">
    <property type="entry name" value="NUDIX_4"/>
    <property type="match status" value="1"/>
</dbReference>
<dbReference type="InterPro" id="IPR003265">
    <property type="entry name" value="HhH-GPD_domain"/>
</dbReference>
<comment type="similarity">
    <text evidence="3 14">Belongs to the Nth/MutY family.</text>
</comment>
<evidence type="ECO:0000256" key="3">
    <source>
        <dbReference type="ARBA" id="ARBA00008343"/>
    </source>
</evidence>
<evidence type="ECO:0000256" key="1">
    <source>
        <dbReference type="ARBA" id="ARBA00000843"/>
    </source>
</evidence>
<dbReference type="NCBIfam" id="TIGR01084">
    <property type="entry name" value="mutY"/>
    <property type="match status" value="1"/>
</dbReference>
<reference evidence="16" key="1">
    <citation type="submission" date="2022-10" db="EMBL/GenBank/DDBJ databases">
        <title>Comparative genomics and taxonomic characterization of three novel marine species of genus Reichenbachiella exhibiting antioxidant and polysaccharide degradation activities.</title>
        <authorList>
            <person name="Muhammad N."/>
            <person name="Lee Y.-J."/>
            <person name="Ko J."/>
            <person name="Kim S.-G."/>
        </authorList>
    </citation>
    <scope>NUCLEOTIDE SEQUENCE</scope>
    <source>
        <strain evidence="16">Wsw4-B4</strain>
    </source>
</reference>
<sequence>MRNISRPLKTGKSLGNDDWFSSQLLDWYGFNKRHLPWRETKDPFKIWLSEIILQQTRVNQGMPYYLKFIASYQTVQDFAQANLDDILKLWQGLGYYSRARNMHQCANAVMNHFGGNFPDNYAELQKLKGIGKYTAAAIASICFGEAVPTVDGNVFRVMARLFGIAEDIAKTSTFKVFFDRAKTLMPAGHSGDFNQAMMEFGAMICTPKSPECATCMFETHCFAKSKGLIDSLPVKSKNVKVRHRYFNYYVYTHEGQVLIRQRSEGDIWTGLFEFDIEETKKSLKSSSFEGGKLEYSSSEMVHQLTHQKLHLRFHVYEMRSQKALVQVGEAKQMLMVSRERIGDYAVPKPIELFLNNEFCR</sequence>
<dbReference type="CDD" id="cd00056">
    <property type="entry name" value="ENDO3c"/>
    <property type="match status" value="1"/>
</dbReference>
<dbReference type="Pfam" id="PF00633">
    <property type="entry name" value="HHH"/>
    <property type="match status" value="1"/>
</dbReference>
<evidence type="ECO:0000256" key="11">
    <source>
        <dbReference type="ARBA" id="ARBA00023014"/>
    </source>
</evidence>
<evidence type="ECO:0000256" key="10">
    <source>
        <dbReference type="ARBA" id="ARBA00023004"/>
    </source>
</evidence>
<comment type="catalytic activity">
    <reaction evidence="1 14">
        <text>Hydrolyzes free adenine bases from 7,8-dihydro-8-oxoguanine:adenine mismatched double-stranded DNA, leaving an apurinic site.</text>
        <dbReference type="EC" id="3.2.2.31"/>
    </reaction>
</comment>
<evidence type="ECO:0000256" key="6">
    <source>
        <dbReference type="ARBA" id="ARBA00022485"/>
    </source>
</evidence>
<protein>
    <recommendedName>
        <fullName evidence="5 14">Adenine DNA glycosylase</fullName>
        <ecNumber evidence="4 14">3.2.2.31</ecNumber>
    </recommendedName>
</protein>
<dbReference type="Pfam" id="PF00730">
    <property type="entry name" value="HhH-GPD"/>
    <property type="match status" value="1"/>
</dbReference>
<evidence type="ECO:0000256" key="8">
    <source>
        <dbReference type="ARBA" id="ARBA00022763"/>
    </source>
</evidence>
<evidence type="ECO:0000313" key="16">
    <source>
        <dbReference type="EMBL" id="UXX80278.1"/>
    </source>
</evidence>
<evidence type="ECO:0000313" key="17">
    <source>
        <dbReference type="Proteomes" id="UP001062165"/>
    </source>
</evidence>
<dbReference type="PANTHER" id="PTHR42944">
    <property type="entry name" value="ADENINE DNA GLYCOSYLASE"/>
    <property type="match status" value="1"/>
</dbReference>
<comment type="function">
    <text evidence="2">Adenine glycosylase active on G-A mispairs. MutY also corrects error-prone DNA synthesis past GO lesions which are due to the oxidatively damaged form of guanine: 7,8-dihydro-8-oxoguanine (8-oxo-dGTP).</text>
</comment>
<evidence type="ECO:0000256" key="4">
    <source>
        <dbReference type="ARBA" id="ARBA00012045"/>
    </source>
</evidence>
<keyword evidence="6" id="KW-0004">4Fe-4S</keyword>
<evidence type="ECO:0000256" key="12">
    <source>
        <dbReference type="ARBA" id="ARBA00023204"/>
    </source>
</evidence>
<dbReference type="EC" id="3.2.2.31" evidence="4 14"/>
<evidence type="ECO:0000256" key="9">
    <source>
        <dbReference type="ARBA" id="ARBA00022801"/>
    </source>
</evidence>
<dbReference type="InterPro" id="IPR005760">
    <property type="entry name" value="A/G_AdeGlyc_MutY"/>
</dbReference>
<name>A0ABY6D5F0_9BACT</name>
<dbReference type="Gene3D" id="1.10.340.30">
    <property type="entry name" value="Hypothetical protein, domain 2"/>
    <property type="match status" value="1"/>
</dbReference>
<keyword evidence="12" id="KW-0234">DNA repair</keyword>
<dbReference type="PANTHER" id="PTHR42944:SF1">
    <property type="entry name" value="ADENINE DNA GLYCOSYLASE"/>
    <property type="match status" value="1"/>
</dbReference>
<keyword evidence="7" id="KW-0479">Metal-binding</keyword>
<evidence type="ECO:0000256" key="14">
    <source>
        <dbReference type="RuleBase" id="RU365096"/>
    </source>
</evidence>
<keyword evidence="10 14" id="KW-0408">Iron</keyword>
<dbReference type="InterPro" id="IPR023170">
    <property type="entry name" value="HhH_base_excis_C"/>
</dbReference>
<dbReference type="SUPFAM" id="SSF48150">
    <property type="entry name" value="DNA-glycosylase"/>
    <property type="match status" value="1"/>
</dbReference>
<dbReference type="Gene3D" id="1.10.1670.10">
    <property type="entry name" value="Helix-hairpin-Helix base-excision DNA repair enzymes (C-terminal)"/>
    <property type="match status" value="1"/>
</dbReference>
<dbReference type="InterPro" id="IPR000445">
    <property type="entry name" value="HhH_motif"/>
</dbReference>
<dbReference type="EMBL" id="CP106735">
    <property type="protein sequence ID" value="UXX80278.1"/>
    <property type="molecule type" value="Genomic_DNA"/>
</dbReference>
<feature type="domain" description="HhH-GPD" evidence="15">
    <location>
        <begin position="52"/>
        <end position="203"/>
    </location>
</feature>
<keyword evidence="11" id="KW-0411">Iron-sulfur</keyword>
<proteinExistence type="inferred from homology"/>
<dbReference type="InterPro" id="IPR044298">
    <property type="entry name" value="MIG/MutY"/>
</dbReference>